<evidence type="ECO:0000256" key="3">
    <source>
        <dbReference type="ARBA" id="ARBA00023134"/>
    </source>
</evidence>
<comment type="caution">
    <text evidence="6">The sequence shown here is derived from an EMBL/GenBank/DDBJ whole genome shotgun (WGS) entry which is preliminary data.</text>
</comment>
<evidence type="ECO:0000256" key="5">
    <source>
        <dbReference type="ARBA" id="ARBA00045267"/>
    </source>
</evidence>
<evidence type="ECO:0000313" key="7">
    <source>
        <dbReference type="Proteomes" id="UP001054837"/>
    </source>
</evidence>
<dbReference type="GO" id="GO:0005525">
    <property type="term" value="F:GTP binding"/>
    <property type="evidence" value="ECO:0007669"/>
    <property type="project" value="UniProtKB-KW"/>
</dbReference>
<evidence type="ECO:0000256" key="4">
    <source>
        <dbReference type="ARBA" id="ARBA00041166"/>
    </source>
</evidence>
<dbReference type="PANTHER" id="PTHR24073">
    <property type="entry name" value="DRAB5-RELATED"/>
    <property type="match status" value="1"/>
</dbReference>
<comment type="similarity">
    <text evidence="1">Belongs to the small GTPase superfamily. Rab family.</text>
</comment>
<keyword evidence="2" id="KW-0547">Nucleotide-binding</keyword>
<dbReference type="Gene3D" id="3.40.50.300">
    <property type="entry name" value="P-loop containing nucleotide triphosphate hydrolases"/>
    <property type="match status" value="1"/>
</dbReference>
<reference evidence="6 7" key="1">
    <citation type="submission" date="2021-06" db="EMBL/GenBank/DDBJ databases">
        <title>Caerostris darwini draft genome.</title>
        <authorList>
            <person name="Kono N."/>
            <person name="Arakawa K."/>
        </authorList>
    </citation>
    <scope>NUCLEOTIDE SEQUENCE [LARGE SCALE GENOMIC DNA]</scope>
</reference>
<dbReference type="PRINTS" id="PR00449">
    <property type="entry name" value="RASTRNSFRMNG"/>
</dbReference>
<name>A0AAV4V569_9ARAC</name>
<evidence type="ECO:0000256" key="1">
    <source>
        <dbReference type="ARBA" id="ARBA00006270"/>
    </source>
</evidence>
<dbReference type="PROSITE" id="PS51419">
    <property type="entry name" value="RAB"/>
    <property type="match status" value="1"/>
</dbReference>
<dbReference type="SMART" id="SM00175">
    <property type="entry name" value="RAB"/>
    <property type="match status" value="1"/>
</dbReference>
<dbReference type="EMBL" id="BPLQ01012394">
    <property type="protein sequence ID" value="GIY65139.1"/>
    <property type="molecule type" value="Genomic_DNA"/>
</dbReference>
<dbReference type="SUPFAM" id="SSF52540">
    <property type="entry name" value="P-loop containing nucleoside triphosphate hydrolases"/>
    <property type="match status" value="1"/>
</dbReference>
<dbReference type="InterPro" id="IPR027417">
    <property type="entry name" value="P-loop_NTPase"/>
</dbReference>
<dbReference type="PROSITE" id="PS00675">
    <property type="entry name" value="SIGMA54_INTERACT_1"/>
    <property type="match status" value="1"/>
</dbReference>
<comment type="function">
    <text evidence="5">Required for KRAS signaling regulation and modulation of cell proliferation. Regulator of KRAS prenylation, and probably prenylation of other small GTPases. Required for lymphocyte development and function. Not required for myeloid cell development.</text>
</comment>
<organism evidence="6 7">
    <name type="scientific">Caerostris darwini</name>
    <dbReference type="NCBI Taxonomy" id="1538125"/>
    <lineage>
        <taxon>Eukaryota</taxon>
        <taxon>Metazoa</taxon>
        <taxon>Ecdysozoa</taxon>
        <taxon>Arthropoda</taxon>
        <taxon>Chelicerata</taxon>
        <taxon>Arachnida</taxon>
        <taxon>Araneae</taxon>
        <taxon>Araneomorphae</taxon>
        <taxon>Entelegynae</taxon>
        <taxon>Araneoidea</taxon>
        <taxon>Araneidae</taxon>
        <taxon>Caerostris</taxon>
    </lineage>
</organism>
<evidence type="ECO:0000313" key="6">
    <source>
        <dbReference type="EMBL" id="GIY65139.1"/>
    </source>
</evidence>
<dbReference type="Proteomes" id="UP001054837">
    <property type="component" value="Unassembled WGS sequence"/>
</dbReference>
<accession>A0AAV4V569</accession>
<sequence length="231" mass="25986">MATIEKVKILVVGDSGVGKSSLVHLIAHSEAINNPSWTIGCSVEVKLHEYKEGTPFQKTYFIEMWDVGGSSSHRNSRSIFYNSFHGVILVHDLTNRKSKQNLRKWLAEVLSKDNPGKKNNGWYNYDSEQFIDNPVPVLVIGTKQDLAMEVYPPGRTKRTASIAEECGADEIYVDCRQTRSFAPGSSNAVKLSRYFDKVLEKKYQFQGAGFVSSTADRRRLASYSNKQSHVD</sequence>
<evidence type="ECO:0000256" key="2">
    <source>
        <dbReference type="ARBA" id="ARBA00022741"/>
    </source>
</evidence>
<gene>
    <name evidence="6" type="primary">Rabl3</name>
    <name evidence="6" type="ORF">CDAR_233271</name>
</gene>
<protein>
    <recommendedName>
        <fullName evidence="4">Rab-like protein 3</fullName>
    </recommendedName>
</protein>
<keyword evidence="7" id="KW-1185">Reference proteome</keyword>
<keyword evidence="3" id="KW-0342">GTP-binding</keyword>
<dbReference type="InterPro" id="IPR025662">
    <property type="entry name" value="Sigma_54_int_dom_ATP-bd_1"/>
</dbReference>
<proteinExistence type="inferred from homology"/>
<dbReference type="Pfam" id="PF08477">
    <property type="entry name" value="Roc"/>
    <property type="match status" value="1"/>
</dbReference>
<dbReference type="FunFam" id="3.40.50.300:FF:000525">
    <property type="entry name" value="rab-like protein 3 isoform X1"/>
    <property type="match status" value="1"/>
</dbReference>
<dbReference type="AlphaFoldDB" id="A0AAV4V569"/>